<sequence length="64" mass="7226">MSVTWGVAQIQLDDHFFIRCDFSRAHRDRLDEASTMKTHASVKEFQKLDGRTCRVVCGANVALG</sequence>
<accession>A0ABD3FJR9</accession>
<proteinExistence type="predicted"/>
<dbReference type="EMBL" id="JBIMZQ010000021">
    <property type="protein sequence ID" value="KAL3665220.1"/>
    <property type="molecule type" value="Genomic_DNA"/>
</dbReference>
<evidence type="ECO:0000313" key="3">
    <source>
        <dbReference type="Proteomes" id="UP001632037"/>
    </source>
</evidence>
<organism evidence="2 3">
    <name type="scientific">Phytophthora oleae</name>
    <dbReference type="NCBI Taxonomy" id="2107226"/>
    <lineage>
        <taxon>Eukaryota</taxon>
        <taxon>Sar</taxon>
        <taxon>Stramenopiles</taxon>
        <taxon>Oomycota</taxon>
        <taxon>Peronosporomycetes</taxon>
        <taxon>Peronosporales</taxon>
        <taxon>Peronosporaceae</taxon>
        <taxon>Phytophthora</taxon>
    </lineage>
</organism>
<name>A0ABD3FJR9_9STRA</name>
<dbReference type="Proteomes" id="UP001632037">
    <property type="component" value="Unassembled WGS sequence"/>
</dbReference>
<reference evidence="2 3" key="1">
    <citation type="submission" date="2024-09" db="EMBL/GenBank/DDBJ databases">
        <title>Genome sequencing and assembly of Phytophthora oleae, isolate VK10A, causative agent of rot of olive drupes.</title>
        <authorList>
            <person name="Conti Taguali S."/>
            <person name="Riolo M."/>
            <person name="La Spada F."/>
            <person name="Cacciola S.O."/>
            <person name="Dionisio G."/>
        </authorList>
    </citation>
    <scope>NUCLEOTIDE SEQUENCE [LARGE SCALE GENOMIC DNA]</scope>
    <source>
        <strain evidence="2 3">VK10A</strain>
    </source>
</reference>
<evidence type="ECO:0000313" key="1">
    <source>
        <dbReference type="EMBL" id="KAL3665220.1"/>
    </source>
</evidence>
<keyword evidence="3" id="KW-1185">Reference proteome</keyword>
<evidence type="ECO:0000313" key="2">
    <source>
        <dbReference type="EMBL" id="KAL3665224.1"/>
    </source>
</evidence>
<gene>
    <name evidence="1" type="ORF">V7S43_009848</name>
    <name evidence="2" type="ORF">V7S43_009852</name>
</gene>
<dbReference type="AlphaFoldDB" id="A0ABD3FJR9"/>
<protein>
    <submittedName>
        <fullName evidence="2">Uncharacterized protein</fullName>
    </submittedName>
</protein>
<dbReference type="EMBL" id="JBIMZQ010000021">
    <property type="protein sequence ID" value="KAL3665224.1"/>
    <property type="molecule type" value="Genomic_DNA"/>
</dbReference>
<comment type="caution">
    <text evidence="2">The sequence shown here is derived from an EMBL/GenBank/DDBJ whole genome shotgun (WGS) entry which is preliminary data.</text>
</comment>